<dbReference type="RefSeq" id="XP_016642735.1">
    <property type="nucleotide sequence ID" value="XM_016787720.1"/>
</dbReference>
<keyword evidence="2" id="KW-0472">Membrane</keyword>
<dbReference type="KEGG" id="sapo:SAPIO_CDS5383"/>
<reference evidence="4 5" key="1">
    <citation type="journal article" date="2014" name="Genome Announc.">
        <title>Draft genome sequence of the pathogenic fungus Scedosporium apiospermum.</title>
        <authorList>
            <person name="Vandeputte P."/>
            <person name="Ghamrawi S."/>
            <person name="Rechenmann M."/>
            <person name="Iltis A."/>
            <person name="Giraud S."/>
            <person name="Fleury M."/>
            <person name="Thornton C."/>
            <person name="Delhaes L."/>
            <person name="Meyer W."/>
            <person name="Papon N."/>
            <person name="Bouchara J.P."/>
        </authorList>
    </citation>
    <scope>NUCLEOTIDE SEQUENCE [LARGE SCALE GENOMIC DNA]</scope>
    <source>
        <strain evidence="4 5">IHEM 14462</strain>
    </source>
</reference>
<evidence type="ECO:0000313" key="5">
    <source>
        <dbReference type="Proteomes" id="UP000028545"/>
    </source>
</evidence>
<feature type="compositionally biased region" description="Pro residues" evidence="1">
    <location>
        <begin position="39"/>
        <end position="49"/>
    </location>
</feature>
<feature type="domain" description="Apple" evidence="3">
    <location>
        <begin position="170"/>
        <end position="218"/>
    </location>
</feature>
<keyword evidence="5" id="KW-1185">Reference proteome</keyword>
<gene>
    <name evidence="4" type="ORF">SAPIO_CDS5383</name>
</gene>
<sequence>MWWSKSPSTKTSAADDSLSPNTHPYEQTSSSSSENTPPWRWPANPPASPPHNGSPTPDDEENGGYNLSAANKTGRGTTRTAKREMICGIRRKVFFMIIFGGMLVAVAAVAIGVGAGIAFGRRKKSHPEPTIRSTNSTNITCPSDNDSIFQPMDHTSLYFRLSCGLDYPTSLGAADISTLAVPSMNACIELCAATNDCLGVSWEEESGRCVTKGKVGSSAEGGGTLSALKIEKPAAL</sequence>
<dbReference type="Pfam" id="PF00024">
    <property type="entry name" value="PAN_1"/>
    <property type="match status" value="1"/>
</dbReference>
<organism evidence="4 5">
    <name type="scientific">Pseudallescheria apiosperma</name>
    <name type="common">Scedosporium apiospermum</name>
    <dbReference type="NCBI Taxonomy" id="563466"/>
    <lineage>
        <taxon>Eukaryota</taxon>
        <taxon>Fungi</taxon>
        <taxon>Dikarya</taxon>
        <taxon>Ascomycota</taxon>
        <taxon>Pezizomycotina</taxon>
        <taxon>Sordariomycetes</taxon>
        <taxon>Hypocreomycetidae</taxon>
        <taxon>Microascales</taxon>
        <taxon>Microascaceae</taxon>
        <taxon>Scedosporium</taxon>
    </lineage>
</organism>
<dbReference type="Proteomes" id="UP000028545">
    <property type="component" value="Unassembled WGS sequence"/>
</dbReference>
<dbReference type="EMBL" id="JOWA01000098">
    <property type="protein sequence ID" value="KEZ42936.1"/>
    <property type="molecule type" value="Genomic_DNA"/>
</dbReference>
<keyword evidence="2" id="KW-0812">Transmembrane</keyword>
<name>A0A084G6H4_PSEDA</name>
<accession>A0A084G6H4</accession>
<evidence type="ECO:0000256" key="1">
    <source>
        <dbReference type="SAM" id="MobiDB-lite"/>
    </source>
</evidence>
<evidence type="ECO:0000259" key="3">
    <source>
        <dbReference type="Pfam" id="PF00024"/>
    </source>
</evidence>
<protein>
    <recommendedName>
        <fullName evidence="3">Apple domain-containing protein</fullName>
    </recommendedName>
</protein>
<feature type="compositionally biased region" description="Polar residues" evidence="1">
    <location>
        <begin position="1"/>
        <end position="36"/>
    </location>
</feature>
<evidence type="ECO:0000256" key="2">
    <source>
        <dbReference type="SAM" id="Phobius"/>
    </source>
</evidence>
<dbReference type="OrthoDB" id="3499003at2759"/>
<feature type="region of interest" description="Disordered" evidence="1">
    <location>
        <begin position="1"/>
        <end position="80"/>
    </location>
</feature>
<dbReference type="InterPro" id="IPR003609">
    <property type="entry name" value="Pan_app"/>
</dbReference>
<proteinExistence type="predicted"/>
<dbReference type="Gene3D" id="3.50.4.10">
    <property type="entry name" value="Hepatocyte Growth Factor"/>
    <property type="match status" value="1"/>
</dbReference>
<keyword evidence="2" id="KW-1133">Transmembrane helix</keyword>
<feature type="transmembrane region" description="Helical" evidence="2">
    <location>
        <begin position="93"/>
        <end position="119"/>
    </location>
</feature>
<dbReference type="AlphaFoldDB" id="A0A084G6H4"/>
<comment type="caution">
    <text evidence="4">The sequence shown here is derived from an EMBL/GenBank/DDBJ whole genome shotgun (WGS) entry which is preliminary data.</text>
</comment>
<dbReference type="OMA" id="AGWGDYY"/>
<dbReference type="VEuPathDB" id="FungiDB:SAPIO_CDS5383"/>
<dbReference type="GeneID" id="27724455"/>
<evidence type="ECO:0000313" key="4">
    <source>
        <dbReference type="EMBL" id="KEZ42936.1"/>
    </source>
</evidence>
<dbReference type="HOGENOM" id="CLU_1175996_0_0_1"/>